<accession>A0A0C4E853</accession>
<dbReference type="VEuPathDB" id="FungiDB:MAPG_08741"/>
<dbReference type="AlphaFoldDB" id="A0A0C4E853"/>
<name>A0A0C4E853_MAGP6</name>
<keyword evidence="4" id="KW-1185">Reference proteome</keyword>
<evidence type="ECO:0000313" key="3">
    <source>
        <dbReference type="EnsemblFungi" id="MAPG_08741T0"/>
    </source>
</evidence>
<gene>
    <name evidence="2" type="ORF">MAPG_08741</name>
</gene>
<sequence length="99" mass="10543">MGTNKTTILGHDREGAGVEQSHEVAGADGDEPESAGPVGGAHVDVPQVFAEPVPDDRNASALLLFKEAPLASGLRRVWRHLRAENALGVSARLLRRWPS</sequence>
<reference evidence="3" key="5">
    <citation type="submission" date="2015-06" db="UniProtKB">
        <authorList>
            <consortium name="EnsemblFungi"/>
        </authorList>
    </citation>
    <scope>IDENTIFICATION</scope>
    <source>
        <strain evidence="3">ATCC 64411</strain>
    </source>
</reference>
<dbReference type="EnsemblFungi" id="MAPG_08741T0">
    <property type="protein sequence ID" value="MAPG_08741T0"/>
    <property type="gene ID" value="MAPG_08741"/>
</dbReference>
<reference evidence="2" key="3">
    <citation type="submission" date="2011-03" db="EMBL/GenBank/DDBJ databases">
        <title>Annotation of Magnaporthe poae ATCC 64411.</title>
        <authorList>
            <person name="Ma L.-J."/>
            <person name="Dead R."/>
            <person name="Young S.K."/>
            <person name="Zeng Q."/>
            <person name="Gargeya S."/>
            <person name="Fitzgerald M."/>
            <person name="Haas B."/>
            <person name="Abouelleil A."/>
            <person name="Alvarado L."/>
            <person name="Arachchi H.M."/>
            <person name="Berlin A."/>
            <person name="Brown A."/>
            <person name="Chapman S.B."/>
            <person name="Chen Z."/>
            <person name="Dunbar C."/>
            <person name="Freedman E."/>
            <person name="Gearin G."/>
            <person name="Gellesch M."/>
            <person name="Goldberg J."/>
            <person name="Griggs A."/>
            <person name="Gujja S."/>
            <person name="Heiman D."/>
            <person name="Howarth C."/>
            <person name="Larson L."/>
            <person name="Lui A."/>
            <person name="MacDonald P.J.P."/>
            <person name="Mehta T."/>
            <person name="Montmayeur A."/>
            <person name="Murphy C."/>
            <person name="Neiman D."/>
            <person name="Pearson M."/>
            <person name="Priest M."/>
            <person name="Roberts A."/>
            <person name="Saif S."/>
            <person name="Shea T."/>
            <person name="Shenoy N."/>
            <person name="Sisk P."/>
            <person name="Stolte C."/>
            <person name="Sykes S."/>
            <person name="Yandava C."/>
            <person name="Wortman J."/>
            <person name="Nusbaum C."/>
            <person name="Birren B."/>
        </authorList>
    </citation>
    <scope>NUCLEOTIDE SEQUENCE</scope>
    <source>
        <strain evidence="2">ATCC 64411</strain>
    </source>
</reference>
<dbReference type="EMBL" id="ADBL01002124">
    <property type="status" value="NOT_ANNOTATED_CDS"/>
    <property type="molecule type" value="Genomic_DNA"/>
</dbReference>
<evidence type="ECO:0000256" key="1">
    <source>
        <dbReference type="SAM" id="MobiDB-lite"/>
    </source>
</evidence>
<evidence type="ECO:0000313" key="4">
    <source>
        <dbReference type="Proteomes" id="UP000011715"/>
    </source>
</evidence>
<feature type="region of interest" description="Disordered" evidence="1">
    <location>
        <begin position="1"/>
        <end position="43"/>
    </location>
</feature>
<reference evidence="3" key="4">
    <citation type="journal article" date="2015" name="G3 (Bethesda)">
        <title>Genome sequences of three phytopathogenic species of the Magnaporthaceae family of fungi.</title>
        <authorList>
            <person name="Okagaki L.H."/>
            <person name="Nunes C.C."/>
            <person name="Sailsbery J."/>
            <person name="Clay B."/>
            <person name="Brown D."/>
            <person name="John T."/>
            <person name="Oh Y."/>
            <person name="Young N."/>
            <person name="Fitzgerald M."/>
            <person name="Haas B.J."/>
            <person name="Zeng Q."/>
            <person name="Young S."/>
            <person name="Adiconis X."/>
            <person name="Fan L."/>
            <person name="Levin J.Z."/>
            <person name="Mitchell T.K."/>
            <person name="Okubara P.A."/>
            <person name="Farman M.L."/>
            <person name="Kohn L.M."/>
            <person name="Birren B."/>
            <person name="Ma L.-J."/>
            <person name="Dean R.A."/>
        </authorList>
    </citation>
    <scope>NUCLEOTIDE SEQUENCE</scope>
    <source>
        <strain evidence="3">ATCC 64411 / 73-15</strain>
    </source>
</reference>
<evidence type="ECO:0000313" key="2">
    <source>
        <dbReference type="EMBL" id="KLU89772.1"/>
    </source>
</evidence>
<organism evidence="3 4">
    <name type="scientific">Magnaporthiopsis poae (strain ATCC 64411 / 73-15)</name>
    <name type="common">Kentucky bluegrass fungus</name>
    <name type="synonym">Magnaporthe poae</name>
    <dbReference type="NCBI Taxonomy" id="644358"/>
    <lineage>
        <taxon>Eukaryota</taxon>
        <taxon>Fungi</taxon>
        <taxon>Dikarya</taxon>
        <taxon>Ascomycota</taxon>
        <taxon>Pezizomycotina</taxon>
        <taxon>Sordariomycetes</taxon>
        <taxon>Sordariomycetidae</taxon>
        <taxon>Magnaporthales</taxon>
        <taxon>Magnaporthaceae</taxon>
        <taxon>Magnaporthiopsis</taxon>
    </lineage>
</organism>
<protein>
    <submittedName>
        <fullName evidence="2 3">Uncharacterized protein</fullName>
    </submittedName>
</protein>
<dbReference type="Proteomes" id="UP000011715">
    <property type="component" value="Unassembled WGS sequence"/>
</dbReference>
<reference evidence="2" key="2">
    <citation type="submission" date="2010-05" db="EMBL/GenBank/DDBJ databases">
        <title>The Genome Sequence of Magnaporthe poae strain ATCC 64411.</title>
        <authorList>
            <consortium name="The Broad Institute Genome Sequencing Platform"/>
            <consortium name="Broad Institute Genome Sequencing Center for Infectious Disease"/>
            <person name="Ma L.-J."/>
            <person name="Dead R."/>
            <person name="Young S."/>
            <person name="Zeng Q."/>
            <person name="Koehrsen M."/>
            <person name="Alvarado L."/>
            <person name="Berlin A."/>
            <person name="Chapman S.B."/>
            <person name="Chen Z."/>
            <person name="Freedman E."/>
            <person name="Gellesch M."/>
            <person name="Goldberg J."/>
            <person name="Griggs A."/>
            <person name="Gujja S."/>
            <person name="Heilman E.R."/>
            <person name="Heiman D."/>
            <person name="Hepburn T."/>
            <person name="Howarth C."/>
            <person name="Jen D."/>
            <person name="Larson L."/>
            <person name="Mehta T."/>
            <person name="Neiman D."/>
            <person name="Pearson M."/>
            <person name="Roberts A."/>
            <person name="Saif S."/>
            <person name="Shea T."/>
            <person name="Shenoy N."/>
            <person name="Sisk P."/>
            <person name="Stolte C."/>
            <person name="Sykes S."/>
            <person name="Walk T."/>
            <person name="White J."/>
            <person name="Yandava C."/>
            <person name="Haas B."/>
            <person name="Nusbaum C."/>
            <person name="Birren B."/>
        </authorList>
    </citation>
    <scope>NUCLEOTIDE SEQUENCE</scope>
    <source>
        <strain evidence="2">ATCC 64411</strain>
    </source>
</reference>
<reference evidence="4" key="1">
    <citation type="submission" date="2010-05" db="EMBL/GenBank/DDBJ databases">
        <title>The genome sequence of Magnaporthe poae strain ATCC 64411.</title>
        <authorList>
            <person name="Ma L.-J."/>
            <person name="Dead R."/>
            <person name="Young S."/>
            <person name="Zeng Q."/>
            <person name="Koehrsen M."/>
            <person name="Alvarado L."/>
            <person name="Berlin A."/>
            <person name="Chapman S.B."/>
            <person name="Chen Z."/>
            <person name="Freedman E."/>
            <person name="Gellesch M."/>
            <person name="Goldberg J."/>
            <person name="Griggs A."/>
            <person name="Gujja S."/>
            <person name="Heilman E.R."/>
            <person name="Heiman D."/>
            <person name="Hepburn T."/>
            <person name="Howarth C."/>
            <person name="Jen D."/>
            <person name="Larson L."/>
            <person name="Mehta T."/>
            <person name="Neiman D."/>
            <person name="Pearson M."/>
            <person name="Roberts A."/>
            <person name="Saif S."/>
            <person name="Shea T."/>
            <person name="Shenoy N."/>
            <person name="Sisk P."/>
            <person name="Stolte C."/>
            <person name="Sykes S."/>
            <person name="Walk T."/>
            <person name="White J."/>
            <person name="Yandava C."/>
            <person name="Haas B."/>
            <person name="Nusbaum C."/>
            <person name="Birren B."/>
        </authorList>
    </citation>
    <scope>NUCLEOTIDE SEQUENCE [LARGE SCALE GENOMIC DNA]</scope>
    <source>
        <strain evidence="4">ATCC 64411 / 73-15</strain>
    </source>
</reference>
<dbReference type="EMBL" id="GL876973">
    <property type="protein sequence ID" value="KLU89772.1"/>
    <property type="molecule type" value="Genomic_DNA"/>
</dbReference>
<proteinExistence type="predicted"/>
<feature type="compositionally biased region" description="Basic and acidic residues" evidence="1">
    <location>
        <begin position="10"/>
        <end position="22"/>
    </location>
</feature>